<reference evidence="2" key="1">
    <citation type="submission" date="2022-06" db="EMBL/GenBank/DDBJ databases">
        <title>Sneathiella actinostolidae sp. nov., isolated from a sea anemonein the Western Pacific Ocean.</title>
        <authorList>
            <person name="Wei M.J."/>
        </authorList>
    </citation>
    <scope>NUCLEOTIDE SEQUENCE</scope>
    <source>
        <strain evidence="2">PHK-P5</strain>
    </source>
</reference>
<dbReference type="Proteomes" id="UP001056291">
    <property type="component" value="Chromosome"/>
</dbReference>
<gene>
    <name evidence="2" type="ORF">NBZ79_15220</name>
</gene>
<name>A0ABY4W006_9PROT</name>
<dbReference type="EMBL" id="CP098747">
    <property type="protein sequence ID" value="USG60515.1"/>
    <property type="molecule type" value="Genomic_DNA"/>
</dbReference>
<organism evidence="2 3">
    <name type="scientific">Sneathiella marina</name>
    <dbReference type="NCBI Taxonomy" id="2950108"/>
    <lineage>
        <taxon>Bacteria</taxon>
        <taxon>Pseudomonadati</taxon>
        <taxon>Pseudomonadota</taxon>
        <taxon>Alphaproteobacteria</taxon>
        <taxon>Sneathiellales</taxon>
        <taxon>Sneathiellaceae</taxon>
        <taxon>Sneathiella</taxon>
    </lineage>
</organism>
<proteinExistence type="predicted"/>
<dbReference type="RefSeq" id="WP_251933396.1">
    <property type="nucleotide sequence ID" value="NZ_CP098747.1"/>
</dbReference>
<sequence length="90" mass="10439">MSDILGKTHCGQCASPAYGEKADNSQFSVFPAGLIDKFHRWRRARAAQWHLLRASDRTLKDIGVTRREIRRGLPRADDEILAIERRRFFK</sequence>
<dbReference type="Pfam" id="PF06568">
    <property type="entry name" value="YjiS-like"/>
    <property type="match status" value="1"/>
</dbReference>
<feature type="domain" description="YjiS-like" evidence="1">
    <location>
        <begin position="34"/>
        <end position="70"/>
    </location>
</feature>
<evidence type="ECO:0000313" key="2">
    <source>
        <dbReference type="EMBL" id="USG60515.1"/>
    </source>
</evidence>
<evidence type="ECO:0000313" key="3">
    <source>
        <dbReference type="Proteomes" id="UP001056291"/>
    </source>
</evidence>
<evidence type="ECO:0000259" key="1">
    <source>
        <dbReference type="Pfam" id="PF06568"/>
    </source>
</evidence>
<accession>A0ABY4W006</accession>
<keyword evidence="3" id="KW-1185">Reference proteome</keyword>
<protein>
    <submittedName>
        <fullName evidence="2">DUF1127 domain-containing protein</fullName>
    </submittedName>
</protein>
<dbReference type="InterPro" id="IPR009506">
    <property type="entry name" value="YjiS-like"/>
</dbReference>